<comment type="caution">
    <text evidence="2">The sequence shown here is derived from an EMBL/GenBank/DDBJ whole genome shotgun (WGS) entry which is preliminary data.</text>
</comment>
<feature type="region of interest" description="Disordered" evidence="1">
    <location>
        <begin position="1"/>
        <end position="90"/>
    </location>
</feature>
<evidence type="ECO:0000313" key="2">
    <source>
        <dbReference type="EMBL" id="KAK1444365.1"/>
    </source>
</evidence>
<name>A0AAD8PFM9_BABGI</name>
<organism evidence="2 3">
    <name type="scientific">Babesia gibsoni</name>
    <dbReference type="NCBI Taxonomy" id="33632"/>
    <lineage>
        <taxon>Eukaryota</taxon>
        <taxon>Sar</taxon>
        <taxon>Alveolata</taxon>
        <taxon>Apicomplexa</taxon>
        <taxon>Aconoidasida</taxon>
        <taxon>Piroplasmida</taxon>
        <taxon>Babesiidae</taxon>
        <taxon>Babesia</taxon>
    </lineage>
</organism>
<accession>A0AAD8PFM9</accession>
<keyword evidence="3" id="KW-1185">Reference proteome</keyword>
<feature type="region of interest" description="Disordered" evidence="1">
    <location>
        <begin position="175"/>
        <end position="214"/>
    </location>
</feature>
<feature type="compositionally biased region" description="Pro residues" evidence="1">
    <location>
        <begin position="60"/>
        <end position="77"/>
    </location>
</feature>
<dbReference type="EMBL" id="JAVEPI010000001">
    <property type="protein sequence ID" value="KAK1444365.1"/>
    <property type="molecule type" value="Genomic_DNA"/>
</dbReference>
<feature type="compositionally biased region" description="Basic residues" evidence="1">
    <location>
        <begin position="1"/>
        <end position="13"/>
    </location>
</feature>
<proteinExistence type="predicted"/>
<evidence type="ECO:0000313" key="3">
    <source>
        <dbReference type="Proteomes" id="UP001230268"/>
    </source>
</evidence>
<feature type="compositionally biased region" description="Polar residues" evidence="1">
    <location>
        <begin position="1066"/>
        <end position="1079"/>
    </location>
</feature>
<feature type="region of interest" description="Disordered" evidence="1">
    <location>
        <begin position="1037"/>
        <end position="1100"/>
    </location>
</feature>
<protein>
    <submittedName>
        <fullName evidence="2">Uncharacterized protein</fullName>
    </submittedName>
</protein>
<evidence type="ECO:0000256" key="1">
    <source>
        <dbReference type="SAM" id="MobiDB-lite"/>
    </source>
</evidence>
<reference evidence="2" key="1">
    <citation type="submission" date="2023-08" db="EMBL/GenBank/DDBJ databases">
        <title>Draft sequence of the Babesia gibsoni genome.</title>
        <authorList>
            <person name="Yamagishi J.Y."/>
            <person name="Xuan X.X."/>
        </authorList>
    </citation>
    <scope>NUCLEOTIDE SEQUENCE</scope>
    <source>
        <strain evidence="2">Azabu</strain>
    </source>
</reference>
<gene>
    <name evidence="2" type="ORF">BgAZ_102710</name>
</gene>
<dbReference type="Proteomes" id="UP001230268">
    <property type="component" value="Unassembled WGS sequence"/>
</dbReference>
<sequence>MGVRRNSRGKAASRGRSGPVQGPPGTLPPGGDHSPRQQRHYHKQSVPPPGVMYEGSPQQIPQPPPLNPPPFMLPPPQRGMSQIARSQRPYEGHPGPMAQMYVHDGMPSYANKPPFSKHQDAGAGRLLTPYDLMHMQDARNIDQYKHMISQGHMRPMMMGQYVPMIPMNVAKSHKSASVPTTMPPRPAEQKYVAERSAPSVRKREARTSTSDEPAKRRAVKLEDLIDSSKVVSKADAICKMLSRLQEGLRRIKIAIPSIFRVRNNFKLRHEEEKMIAVVEEIYQFILAAHLQKENKIHFPLDMHKHLVENMTAKEELLRFVGSKNNLAVINVAELQAALASNPLHYNNGWFAVRWMNVVDEESFDESSKKTPYFVKMFSLNSLGTSEKIKHAILLRALTVDMFHEHLDVTLQLCNTGKSYREATLQAMGYYALWCDDDSFITLASSILSILDMGLQVQFYVEVAKFLDSSRYRLTNVYMERYFERILPMCLAAPDPRAWSPTIKLLMRSIEPLRLGIKSSNTAISLLRTLKSWCNVFISCEDTCVEVFNKCIQLVLQAGDDSRIVVRASAADLAVQIWLNSKGKEAILKRVGYDTVRTLGCISGVQAIKFNIWSDLLSTETTGGSVRRSPVSLPDNLLCRVDMPDTVLQYLQHEEGEFIISMLQADPTVLSYLMNWYLLRYCKITKTLLALEKIASVIRFSLMTYPRIFRSGSPHTPNNIAILCCWMLNIATSCSVGSGCLELANVKMALFVDWLFFNYQYNSRIIRLCISPDATTQCDVVLQRFPEYRRLFVKELAKCIYMVRMSDIADDEIHTRRLNVLLGPNEVMSILYSKDIDTFKMLLDYLLNAIMHYYSEVAVVAVDVISAIFIVSALDLTKSHYTLALLLTAIKTTMLGKMCSALDINLDSIAVQIEDAEGRKRKQTLQLKSALEPIGDIYTNVTAISEKHKNPCYDDTLKEIMLQCYAMVVEYLINLESLNAVYHPNHLTVDTIRANHELDRLNNMECPKLYPNGDIINSEEGIDSDDGDATASDKIESAYNENKDDLSDVSSDSDEYADIENAEESVSDSLESASGISSFSGVKDDETKGNSTVGDDGKQSKDIQNLPSYVIRKYIQTFIQVSMNNPSMDVSSDPLYAYLKESLKANETPNYTVFFKQSEDSKASFTLVYQNAAKDASGKEYRVASVIEMIISYLLETAMQCLHDEANGTASVDNVMFKDWIVHIFNTLVRLLVSLYMNGYVGIAWELMYYMAAVSTADIREYGVSDLDNPIHKRLLVTMTLFFNMIHSVSEKRMVSHNSVIQRVIVYVVKRSVSATDKDLDVILQKVMPIRFALETVFKNEYKHFGRFSSLMALIMNITPVSSISELLGNSHFTELNIFTNDLDDYWLMSFVGTMLTQGPKDPLHLRKTLISWQIACRMYEMAFCTEKMKPALNQNRSFLRIQSEQDVPRKISRLPYVTGNEIGEGLYENEVLCFLGRSNTKRANFMAYQKGYTFSDGQFSNEKAHILSRAMVGSFRTKEVNSIQVALFSLYPILVHSVPTKQIMHDVVESLDLVLPRKSNYYNPPMQFISEMLLAILVHWLSRYPQFLETVDYSRLHVGEALDQLAVKYAVGHNMQFAFNGTMIKVQLENCLLLKYSM</sequence>
<feature type="compositionally biased region" description="Acidic residues" evidence="1">
    <location>
        <begin position="1050"/>
        <end position="1065"/>
    </location>
</feature>